<dbReference type="OrthoDB" id="4014363at2"/>
<dbReference type="SUPFAM" id="SSF53187">
    <property type="entry name" value="Zn-dependent exopeptidases"/>
    <property type="match status" value="1"/>
</dbReference>
<dbReference type="Pfam" id="PF10994">
    <property type="entry name" value="DUF2817"/>
    <property type="match status" value="1"/>
</dbReference>
<dbReference type="Gene3D" id="3.40.630.10">
    <property type="entry name" value="Zn peptidases"/>
    <property type="match status" value="1"/>
</dbReference>
<dbReference type="AlphaFoldDB" id="A0A0V8GKN1"/>
<organism evidence="1 2">
    <name type="scientific">Exiguobacterium indicum</name>
    <dbReference type="NCBI Taxonomy" id="296995"/>
    <lineage>
        <taxon>Bacteria</taxon>
        <taxon>Bacillati</taxon>
        <taxon>Bacillota</taxon>
        <taxon>Bacilli</taxon>
        <taxon>Bacillales</taxon>
        <taxon>Bacillales Family XII. Incertae Sedis</taxon>
        <taxon>Exiguobacterium</taxon>
    </lineage>
</organism>
<dbReference type="EMBL" id="LNQL01000001">
    <property type="protein sequence ID" value="KSU50851.1"/>
    <property type="molecule type" value="Genomic_DNA"/>
</dbReference>
<dbReference type="RefSeq" id="WP_058264889.1">
    <property type="nucleotide sequence ID" value="NZ_FMYN01000001.1"/>
</dbReference>
<comment type="caution">
    <text evidence="1">The sequence shown here is derived from an EMBL/GenBank/DDBJ whole genome shotgun (WGS) entry which is preliminary data.</text>
</comment>
<protein>
    <recommendedName>
        <fullName evidence="3">DUF2817 domain-containing protein</fullName>
    </recommendedName>
</protein>
<evidence type="ECO:0000313" key="1">
    <source>
        <dbReference type="EMBL" id="KSU50851.1"/>
    </source>
</evidence>
<gene>
    <name evidence="1" type="ORF">AS033_05585</name>
</gene>
<dbReference type="Proteomes" id="UP000053797">
    <property type="component" value="Unassembled WGS sequence"/>
</dbReference>
<name>A0A0V8GKN1_9BACL</name>
<reference evidence="1 2" key="1">
    <citation type="journal article" date="2015" name="Int. J. Syst. Evol. Microbiol.">
        <title>Exiguobacterium enclense sp. nov., isolated from sediment.</title>
        <authorList>
            <person name="Dastager S.G."/>
            <person name="Mawlankar R."/>
            <person name="Sonalkar V.V."/>
            <person name="Thorat M.N."/>
            <person name="Mual P."/>
            <person name="Verma A."/>
            <person name="Krishnamurthi S."/>
            <person name="Tang S.K."/>
            <person name="Li W.J."/>
        </authorList>
    </citation>
    <scope>NUCLEOTIDE SEQUENCE [LARGE SCALE GENOMIC DNA]</scope>
    <source>
        <strain evidence="1 2">NIO-1109</strain>
    </source>
</reference>
<dbReference type="CDD" id="cd06233">
    <property type="entry name" value="M14-like"/>
    <property type="match status" value="1"/>
</dbReference>
<dbReference type="InterPro" id="IPR021259">
    <property type="entry name" value="DUF2817"/>
</dbReference>
<evidence type="ECO:0008006" key="3">
    <source>
        <dbReference type="Google" id="ProtNLM"/>
    </source>
</evidence>
<evidence type="ECO:0000313" key="2">
    <source>
        <dbReference type="Proteomes" id="UP000053797"/>
    </source>
</evidence>
<sequence length="379" mass="44020">MLHYFSGTYETARHRFNETAQQMLSRYYPKLVHESLKQQGSLCSDWWHGQSGNNSTLFILTSGLHGIEGYAGSAMQLQFLSDHMKQLNTGEVDVLLIHGINAYGMKHHRKETQHNLNLNRNAIHDFSQADLRNSGFDDLQSLFIKRPGSGRRLDYVPFTLHVLYDLFRLGPHAFLKAATLGQFNHPTGFYYGGRTQDAYFSDVLSRLVDTLSAYRHVVMLDCHTGYGPAGQVQLVMSSDDPRHAKEIEAYTRYPIVDQPRDQQFYTIEGEWLNYLYKETKKRHIGFLGLTVECGTLGKHPFALLRTLKATIDENRLFFNQAVAPRRIRERFDALYIPKNKQWRRFILNETSFIFNNITEWVNEPINHTLIKRSLQRNEK</sequence>
<accession>A0A0V8GKN1</accession>
<proteinExistence type="predicted"/>